<keyword evidence="5" id="KW-1185">Reference proteome</keyword>
<keyword evidence="2" id="KW-0472">Membrane</keyword>
<name>A0AAE3TF61_9BACT</name>
<organism evidence="4 5">
    <name type="scientific">Stygiobacter electus</name>
    <dbReference type="NCBI Taxonomy" id="3032292"/>
    <lineage>
        <taxon>Bacteria</taxon>
        <taxon>Pseudomonadati</taxon>
        <taxon>Ignavibacteriota</taxon>
        <taxon>Ignavibacteria</taxon>
        <taxon>Ignavibacteriales</taxon>
        <taxon>Melioribacteraceae</taxon>
        <taxon>Stygiobacter</taxon>
    </lineage>
</organism>
<evidence type="ECO:0000313" key="4">
    <source>
        <dbReference type="EMBL" id="MDF1613112.1"/>
    </source>
</evidence>
<evidence type="ECO:0000259" key="3">
    <source>
        <dbReference type="Pfam" id="PF18915"/>
    </source>
</evidence>
<dbReference type="AlphaFoldDB" id="A0AAE3TF61"/>
<protein>
    <submittedName>
        <fullName evidence="4">DUF5667 domain-containing protein</fullName>
    </submittedName>
</protein>
<proteinExistence type="predicted"/>
<dbReference type="EMBL" id="JARGDL010000027">
    <property type="protein sequence ID" value="MDF1613112.1"/>
    <property type="molecule type" value="Genomic_DNA"/>
</dbReference>
<dbReference type="Pfam" id="PF18915">
    <property type="entry name" value="DUF5667"/>
    <property type="match status" value="1"/>
</dbReference>
<accession>A0AAE3TF61</accession>
<comment type="caution">
    <text evidence="4">The sequence shown here is derived from an EMBL/GenBank/DDBJ whole genome shotgun (WGS) entry which is preliminary data.</text>
</comment>
<feature type="domain" description="DUF5667" evidence="3">
    <location>
        <begin position="125"/>
        <end position="227"/>
    </location>
</feature>
<gene>
    <name evidence="4" type="ORF">P0M35_13180</name>
</gene>
<reference evidence="4" key="1">
    <citation type="submission" date="2023-03" db="EMBL/GenBank/DDBJ databases">
        <title>Stygiobacter electus gen. nov., sp. nov., facultatively anaerobic thermotolerant bacterium of the class Ignavibacteria from a well of Yessentuki mineral water deposit.</title>
        <authorList>
            <person name="Podosokorskaya O.A."/>
            <person name="Elcheninov A.G."/>
            <person name="Petrova N.F."/>
            <person name="Zavarzina D.G."/>
            <person name="Kublanov I.V."/>
            <person name="Merkel A.Y."/>
        </authorList>
    </citation>
    <scope>NUCLEOTIDE SEQUENCE</scope>
    <source>
        <strain evidence="4">09-Me</strain>
    </source>
</reference>
<feature type="compositionally biased region" description="Basic and acidic residues" evidence="1">
    <location>
        <begin position="281"/>
        <end position="296"/>
    </location>
</feature>
<dbReference type="Proteomes" id="UP001221302">
    <property type="component" value="Unassembled WGS sequence"/>
</dbReference>
<feature type="region of interest" description="Disordered" evidence="1">
    <location>
        <begin position="258"/>
        <end position="296"/>
    </location>
</feature>
<feature type="compositionally biased region" description="Polar residues" evidence="1">
    <location>
        <begin position="261"/>
        <end position="276"/>
    </location>
</feature>
<evidence type="ECO:0000313" key="5">
    <source>
        <dbReference type="Proteomes" id="UP001221302"/>
    </source>
</evidence>
<sequence>MERDIELLLDNCINEMRNRKSVDESIAEHPQYAGQLQPLLRLVQKIETLPQPEPTPEAISGTLINLGHHIAQYSMTFEKPTAVVKMRKKSSVFNIIRRPKIAWAFNAAFLFLVVLFSAATISANSVPGDFLYPLKLATEKIKFMLTFNSEKKAELRLTFSDKRLQEMIAVFQQSGKLDTTLLKEMLDEAKLALEETKIPTDTASVFVTKLRHVNAYQKDVLEKIRPQVVSSNRKIVDEAINMCDSRSRWMRRMMNEENEISPDSSEPGSMDSPQRTPRSKQKSDRRQWGPECDWMR</sequence>
<evidence type="ECO:0000256" key="1">
    <source>
        <dbReference type="SAM" id="MobiDB-lite"/>
    </source>
</evidence>
<dbReference type="InterPro" id="IPR043725">
    <property type="entry name" value="DUF5667"/>
</dbReference>
<dbReference type="RefSeq" id="WP_321536883.1">
    <property type="nucleotide sequence ID" value="NZ_JARGDL010000027.1"/>
</dbReference>
<feature type="transmembrane region" description="Helical" evidence="2">
    <location>
        <begin position="101"/>
        <end position="121"/>
    </location>
</feature>
<keyword evidence="2" id="KW-0812">Transmembrane</keyword>
<evidence type="ECO:0000256" key="2">
    <source>
        <dbReference type="SAM" id="Phobius"/>
    </source>
</evidence>
<keyword evidence="2" id="KW-1133">Transmembrane helix</keyword>